<keyword evidence="2" id="KW-1185">Reference proteome</keyword>
<dbReference type="RefSeq" id="WP_192069201.1">
    <property type="nucleotide sequence ID" value="NZ_JACYWY010000012.1"/>
</dbReference>
<evidence type="ECO:0008006" key="3">
    <source>
        <dbReference type="Google" id="ProtNLM"/>
    </source>
</evidence>
<dbReference type="Gene3D" id="3.40.50.300">
    <property type="entry name" value="P-loop containing nucleotide triphosphate hydrolases"/>
    <property type="match status" value="1"/>
</dbReference>
<evidence type="ECO:0000313" key="2">
    <source>
        <dbReference type="Proteomes" id="UP000620025"/>
    </source>
</evidence>
<name>A0ABR9C534_9PSED</name>
<evidence type="ECO:0000313" key="1">
    <source>
        <dbReference type="EMBL" id="MBD8772121.1"/>
    </source>
</evidence>
<dbReference type="SUPFAM" id="SSF52540">
    <property type="entry name" value="P-loop containing nucleoside triphosphate hydrolases"/>
    <property type="match status" value="1"/>
</dbReference>
<proteinExistence type="predicted"/>
<gene>
    <name evidence="1" type="ORF">IFT38_21530</name>
</gene>
<dbReference type="Proteomes" id="UP000620025">
    <property type="component" value="Unassembled WGS sequence"/>
</dbReference>
<organism evidence="1 2">
    <name type="scientific">Pseudomonas coleopterorum</name>
    <dbReference type="NCBI Taxonomy" id="1605838"/>
    <lineage>
        <taxon>Bacteria</taxon>
        <taxon>Pseudomonadati</taxon>
        <taxon>Pseudomonadota</taxon>
        <taxon>Gammaproteobacteria</taxon>
        <taxon>Pseudomonadales</taxon>
        <taxon>Pseudomonadaceae</taxon>
        <taxon>Pseudomonas</taxon>
    </lineage>
</organism>
<dbReference type="EMBL" id="JACYWZ010000012">
    <property type="protein sequence ID" value="MBD8772121.1"/>
    <property type="molecule type" value="Genomic_DNA"/>
</dbReference>
<sequence>MDSHKRAHHVIRIASEIGSIGQSFEAFGGLVLNLIYKVPVSSQGINPRGFPVAGVVDGVSADGIHAAEYSAVDKYFKSTMKKAQSDVRHALAKAPHAKEIYLLAGAHRAPQIAQTFETMVLSWPEMKGRSLHILGATEIAAAIIDKGLDNEEAVNRLSHYLPSLSRLADEEAAQALVPPEAQERIPRPDVDGLLDGLFAQRSCVVLAGMAGSGKSDAAAAYAHRNRAKYQNVLWLPGGNIETIEDLRAVPITRMGELRNVAGLLKSRPCLVIIDDAKEALTVGALSSLCGPGSHVLLTRRAVTADAQAIPPMSFADSKHLLTRNLSTCPPGTWDKIWGTVGGHPLTISLLNAAVCEGSSWADIELDCRTPGMLEFNGQVLADRLLGRLRASAEQGLALFEWAGTSQIDYKLIAALSAPALVRTLRKYGLTAPSRPGVVRLHDVVYASLSAQDWWSQSRRDAITDRFCDYIGSAALGTDLAFWSAAISLGVKIERLVGGGDRRPAFIYAMLSTWAPPEIRPELLSDPCEDAGLIRNGSRLASPIATMALIETVEKLYLHDKIASFAHAREMLSQRVEVFDKLAEAEGLTTKQQSEIQHHKGKALVRLNREAEALTIFKGVMAGPHPLPETEIQIMRILKKGDILDQQRATDIAKKIYATAASSTPVSHSVFFAAVEQGTAELIIGHETIITKMLVEAAELGVSQALQTMSTISRFLSKEAPDLLSRLIAAIPAQVIDDLPLPQDRFAWADILFEASRIPGAPAQSLQAESLSLFETLPPERFHSQRHAELLLLMQRPVEAKALLTTRDDLQDGPFAQRLMALAENQLGDPGTALEWIDRAFENLPERQSKYKYEFHEHRFDILAAMSAKSAVAELERAIELSPVGREQERLKGRLAEFLSE</sequence>
<comment type="caution">
    <text evidence="1">The sequence shown here is derived from an EMBL/GenBank/DDBJ whole genome shotgun (WGS) entry which is preliminary data.</text>
</comment>
<dbReference type="InterPro" id="IPR027417">
    <property type="entry name" value="P-loop_NTPase"/>
</dbReference>
<accession>A0ABR9C534</accession>
<reference evidence="1 2" key="1">
    <citation type="journal article" date="2020" name="FEMS Microbiol. Ecol.">
        <title>Temporal dynamics of bacterial communities during seed development and maturation.</title>
        <authorList>
            <person name="Chesneau G."/>
            <person name="Torres-Cortes G."/>
            <person name="Briand M."/>
            <person name="Darrasse A."/>
            <person name="Preveaux A."/>
            <person name="Marais C."/>
            <person name="Jacques M.A."/>
            <person name="Shade A."/>
            <person name="Barret M."/>
        </authorList>
    </citation>
    <scope>NUCLEOTIDE SEQUENCE [LARGE SCALE GENOMIC DNA]</scope>
    <source>
        <strain evidence="1 2">CFBP13599</strain>
    </source>
</reference>
<protein>
    <recommendedName>
        <fullName evidence="3">Tetratricopeptide repeat-containing protein</fullName>
    </recommendedName>
</protein>